<dbReference type="GO" id="GO:0030659">
    <property type="term" value="C:cytoplasmic vesicle membrane"/>
    <property type="evidence" value="ECO:0007669"/>
    <property type="project" value="UniProtKB-SubCell"/>
</dbReference>
<dbReference type="Proteomes" id="UP000053105">
    <property type="component" value="Unassembled WGS sequence"/>
</dbReference>
<keyword evidence="5" id="KW-0446">Lipid-binding</keyword>
<evidence type="ECO:0000313" key="9">
    <source>
        <dbReference type="EMBL" id="KOX74034.1"/>
    </source>
</evidence>
<dbReference type="PANTHER" id="PTHR15813:SF9">
    <property type="entry name" value="PX DOMAIN-CONTAINING PROTEIN"/>
    <property type="match status" value="1"/>
</dbReference>
<evidence type="ECO:0000256" key="2">
    <source>
        <dbReference type="ARBA" id="ARBA00010883"/>
    </source>
</evidence>
<dbReference type="GO" id="GO:1901981">
    <property type="term" value="F:phosphatidylinositol phosphate binding"/>
    <property type="evidence" value="ECO:0007669"/>
    <property type="project" value="TreeGrafter"/>
</dbReference>
<sequence>MYQVFISGYRLAEVSHGKPYYVYCIEVLESETGTRYFIERRYSEFNALHRTLKKENADVAPFPPKKVRNSQPRVLEQRRAALEVYIQKMLRLPATKQQVLNFLGIEDRTPGASYKNTYKDTEDQQYVNTNTLGHQPVLTFHCDPYVQSNATPNSLPDVVINGVLLGLYKSREGNADTKYAYNVVVFFSRGLVLRSEDEDEEEEPEPVGSCGKPQTALCRLLYHMYVFFTFCTGLFSADEFAFLPFGFFGGTFSTRLIDLLLKPGDSELSVSRFSCCRCSDGSGYGAPRSLCENQKPEANPAISEKKQVPIRAPVNVWAEYTTGVAITSAMKAELSSRTTMYVVGFSVGRSVASTVENCEEIVKSPLS</sequence>
<dbReference type="EMBL" id="KQ435794">
    <property type="protein sequence ID" value="KOX74034.1"/>
    <property type="molecule type" value="Genomic_DNA"/>
</dbReference>
<evidence type="ECO:0000256" key="5">
    <source>
        <dbReference type="ARBA" id="ARBA00023121"/>
    </source>
</evidence>
<dbReference type="InterPro" id="IPR036871">
    <property type="entry name" value="PX_dom_sf"/>
</dbReference>
<evidence type="ECO:0000256" key="4">
    <source>
        <dbReference type="ARBA" id="ARBA00022927"/>
    </source>
</evidence>
<keyword evidence="3" id="KW-0813">Transport</keyword>
<keyword evidence="4" id="KW-0653">Protein transport</keyword>
<dbReference type="CDD" id="cd06880">
    <property type="entry name" value="PX_SNX22"/>
    <property type="match status" value="1"/>
</dbReference>
<evidence type="ECO:0000256" key="3">
    <source>
        <dbReference type="ARBA" id="ARBA00022448"/>
    </source>
</evidence>
<evidence type="ECO:0000256" key="7">
    <source>
        <dbReference type="ARBA" id="ARBA00023329"/>
    </source>
</evidence>
<keyword evidence="6" id="KW-0472">Membrane</keyword>
<feature type="domain" description="PX" evidence="8">
    <location>
        <begin position="1"/>
        <end position="125"/>
    </location>
</feature>
<dbReference type="PANTHER" id="PTHR15813">
    <property type="entry name" value="SORTING NEXIN-22 AND 24"/>
    <property type="match status" value="1"/>
</dbReference>
<evidence type="ECO:0000313" key="10">
    <source>
        <dbReference type="Proteomes" id="UP000053105"/>
    </source>
</evidence>
<dbReference type="Gene3D" id="3.30.1520.10">
    <property type="entry name" value="Phox-like domain"/>
    <property type="match status" value="1"/>
</dbReference>
<reference evidence="9 10" key="1">
    <citation type="submission" date="2015-07" db="EMBL/GenBank/DDBJ databases">
        <title>The genome of Melipona quadrifasciata.</title>
        <authorList>
            <person name="Pan H."/>
            <person name="Kapheim K."/>
        </authorList>
    </citation>
    <scope>NUCLEOTIDE SEQUENCE [LARGE SCALE GENOMIC DNA]</scope>
    <source>
        <strain evidence="9">0111107301</strain>
        <tissue evidence="9">Whole body</tissue>
    </source>
</reference>
<organism evidence="9 10">
    <name type="scientific">Melipona quadrifasciata</name>
    <dbReference type="NCBI Taxonomy" id="166423"/>
    <lineage>
        <taxon>Eukaryota</taxon>
        <taxon>Metazoa</taxon>
        <taxon>Ecdysozoa</taxon>
        <taxon>Arthropoda</taxon>
        <taxon>Hexapoda</taxon>
        <taxon>Insecta</taxon>
        <taxon>Pterygota</taxon>
        <taxon>Neoptera</taxon>
        <taxon>Endopterygota</taxon>
        <taxon>Hymenoptera</taxon>
        <taxon>Apocrita</taxon>
        <taxon>Aculeata</taxon>
        <taxon>Apoidea</taxon>
        <taxon>Anthophila</taxon>
        <taxon>Apidae</taxon>
        <taxon>Melipona</taxon>
    </lineage>
</organism>
<dbReference type="InterPro" id="IPR001683">
    <property type="entry name" value="PX_dom"/>
</dbReference>
<dbReference type="PROSITE" id="PS50195">
    <property type="entry name" value="PX"/>
    <property type="match status" value="1"/>
</dbReference>
<keyword evidence="10" id="KW-1185">Reference proteome</keyword>
<dbReference type="OrthoDB" id="93876at2759"/>
<name>A0A0N0BFY8_9HYME</name>
<proteinExistence type="inferred from homology"/>
<comment type="similarity">
    <text evidence="2">Belongs to the sorting nexin family.</text>
</comment>
<gene>
    <name evidence="9" type="ORF">WN51_14114</name>
</gene>
<evidence type="ECO:0000259" key="8">
    <source>
        <dbReference type="PROSITE" id="PS50195"/>
    </source>
</evidence>
<dbReference type="Pfam" id="PF00787">
    <property type="entry name" value="PX"/>
    <property type="match status" value="1"/>
</dbReference>
<accession>A0A0N0BFY8</accession>
<dbReference type="SMART" id="SM00312">
    <property type="entry name" value="PX"/>
    <property type="match status" value="1"/>
</dbReference>
<dbReference type="InterPro" id="IPR052467">
    <property type="entry name" value="Sorting_nexin_PX-domain"/>
</dbReference>
<dbReference type="STRING" id="166423.A0A0N0BFY8"/>
<dbReference type="SUPFAM" id="SSF64268">
    <property type="entry name" value="PX domain"/>
    <property type="match status" value="1"/>
</dbReference>
<protein>
    <submittedName>
        <fullName evidence="9">Sorting nexin-24</fullName>
    </submittedName>
</protein>
<evidence type="ECO:0000256" key="1">
    <source>
        <dbReference type="ARBA" id="ARBA00004180"/>
    </source>
</evidence>
<keyword evidence="7" id="KW-0968">Cytoplasmic vesicle</keyword>
<comment type="subcellular location">
    <subcellularLocation>
        <location evidence="1">Cytoplasmic vesicle membrane</location>
        <topology evidence="1">Peripheral membrane protein</topology>
        <orientation evidence="1">Cytoplasmic side</orientation>
    </subcellularLocation>
</comment>
<dbReference type="GO" id="GO:0015031">
    <property type="term" value="P:protein transport"/>
    <property type="evidence" value="ECO:0007669"/>
    <property type="project" value="UniProtKB-KW"/>
</dbReference>
<evidence type="ECO:0000256" key="6">
    <source>
        <dbReference type="ARBA" id="ARBA00023136"/>
    </source>
</evidence>
<dbReference type="AlphaFoldDB" id="A0A0N0BFY8"/>